<sequence>MRLTGRGWAVVGALALAGVSAGLFGPRSLNAVVVPGLVALAAGYLQLRRFEPPAVARETPPDAHVGHEGTVRLSFGDPGGPRPGPGTGLSRPFAGEVRETVGDGLTAESTTFETVVGAEPVEYGVRYGARGRHVLGPATVTARDLLGLVETDVPTAGVAEVLVYPRVHAIAPRARRDLRALHETGVHEERREFDRLREYDRGDSLRDIHWKSTAKREDLIVKEFAAEAEAEAVSLAAGAAAAPDAADRMAEAAASIALALVEDGVPVDVHLPDGSVTAGPDRGGRVRLLERLALVGPGRVATEEADVTVYGGADGVRVAVGDEELEFEELVGTYRPSYAVVREAEGEVAA</sequence>
<feature type="domain" description="DUF58" evidence="1">
    <location>
        <begin position="196"/>
        <end position="288"/>
    </location>
</feature>
<proteinExistence type="predicted"/>
<dbReference type="InterPro" id="IPR002881">
    <property type="entry name" value="DUF58"/>
</dbReference>
<evidence type="ECO:0000313" key="2">
    <source>
        <dbReference type="EMBL" id="QLG61231.1"/>
    </source>
</evidence>
<reference evidence="2 3" key="1">
    <citation type="submission" date="2020-06" db="EMBL/GenBank/DDBJ databases">
        <title>NJ-3-1, isolated from saline soil.</title>
        <authorList>
            <person name="Cui H.L."/>
            <person name="Shi X."/>
        </authorList>
    </citation>
    <scope>NUCLEOTIDE SEQUENCE [LARGE SCALE GENOMIC DNA]</scope>
    <source>
        <strain evidence="2 3">NJ-3-1</strain>
    </source>
</reference>
<dbReference type="EMBL" id="CP058579">
    <property type="protein sequence ID" value="QLG61231.1"/>
    <property type="molecule type" value="Genomic_DNA"/>
</dbReference>
<gene>
    <name evidence="2" type="ORF">HUG12_05575</name>
</gene>
<name>A0A7D5L9N5_9EURY</name>
<dbReference type="PANTHER" id="PTHR34351:SF1">
    <property type="entry name" value="SLR1927 PROTEIN"/>
    <property type="match status" value="1"/>
</dbReference>
<dbReference type="Proteomes" id="UP000509626">
    <property type="component" value="Chromosome"/>
</dbReference>
<dbReference type="Pfam" id="PF01882">
    <property type="entry name" value="DUF58"/>
    <property type="match status" value="1"/>
</dbReference>
<accession>A0A7D5L9N5</accession>
<dbReference type="PANTHER" id="PTHR34351">
    <property type="entry name" value="SLR1927 PROTEIN-RELATED"/>
    <property type="match status" value="1"/>
</dbReference>
<dbReference type="RefSeq" id="WP_179267815.1">
    <property type="nucleotide sequence ID" value="NZ_CP058579.1"/>
</dbReference>
<dbReference type="AlphaFoldDB" id="A0A7D5L9N5"/>
<organism evidence="2 3">
    <name type="scientific">Halorarum salinum</name>
    <dbReference type="NCBI Taxonomy" id="2743089"/>
    <lineage>
        <taxon>Archaea</taxon>
        <taxon>Methanobacteriati</taxon>
        <taxon>Methanobacteriota</taxon>
        <taxon>Stenosarchaea group</taxon>
        <taxon>Halobacteria</taxon>
        <taxon>Halobacteriales</taxon>
        <taxon>Haloferacaceae</taxon>
        <taxon>Halorarum</taxon>
    </lineage>
</organism>
<dbReference type="KEGG" id="halu:HUG12_05575"/>
<dbReference type="GeneID" id="56036908"/>
<dbReference type="OrthoDB" id="313155at2157"/>
<evidence type="ECO:0000313" key="3">
    <source>
        <dbReference type="Proteomes" id="UP000509626"/>
    </source>
</evidence>
<keyword evidence="3" id="KW-1185">Reference proteome</keyword>
<evidence type="ECO:0000259" key="1">
    <source>
        <dbReference type="Pfam" id="PF01882"/>
    </source>
</evidence>
<protein>
    <submittedName>
        <fullName evidence="2">DUF58 domain-containing protein</fullName>
    </submittedName>
</protein>